<dbReference type="InterPro" id="IPR036051">
    <property type="entry name" value="KRAB_dom_sf"/>
</dbReference>
<dbReference type="PROSITE" id="PS50157">
    <property type="entry name" value="ZINC_FINGER_C2H2_2"/>
    <property type="match status" value="9"/>
</dbReference>
<dbReference type="PANTHER" id="PTHR24381">
    <property type="entry name" value="ZINC FINGER PROTEIN"/>
    <property type="match status" value="1"/>
</dbReference>
<dbReference type="CDD" id="cd07765">
    <property type="entry name" value="KRAB_A-box"/>
    <property type="match status" value="1"/>
</dbReference>
<feature type="domain" description="C2H2-type" evidence="14">
    <location>
        <begin position="587"/>
        <end position="614"/>
    </location>
</feature>
<dbReference type="PROSITE" id="PS51257">
    <property type="entry name" value="PROKAR_LIPOPROTEIN"/>
    <property type="match status" value="1"/>
</dbReference>
<feature type="signal peptide" evidence="13">
    <location>
        <begin position="1"/>
        <end position="18"/>
    </location>
</feature>
<sequence length="677" mass="77519">MRVIAMLLSLLVLLLVYALPGSQTVASGCTLARGTREREPRSPWCCALRAELGGGGRGEGSLTRQQWAPLWTGTVAQVPRTLWDPPVCIANDPGSTPTQLLKNRTPPLARRLRSRGRGGELRPKPGRLTQAEGQRTSSPRKGVIIIVLKTFQEQPKMNKSQELVLFKDVAVNFTQEEWQQLDCDEKIMYRDVMLETYSHLISLGFDITKPDVIIKLEQGDEPWVVEGDFPWQSSPEEGWKVDDLIERIQGNQDKLSKQTVSISNRCLTEERENILDQSFNVETNLVPSNIVSHNCVSCGKTLQTFSELIISDGSYARKKSDECSDCEKAQHGDKPYECNKKGGAYSQNEENILQKISILEKPFEYNVCMGTLKNEAVFITHKSTYMEEKPYDWSDSGSDFIQMSNFNVCQRSQMEMKPYECNECGKSFCKKSKFIIHQRAHTGEKPYACNVCGKSFSQKGTLTVHRRSHLEEKPYKCNECGKTFCQKLHLTQHQRTHSGEKPYECSECGKTFCQKTHLTLHQRNHSGERPYPCNECGKSFSRKSALSDHQRTHTGEKLYKCNECGKSYYRKSTLITHQRTHTGEKPYQCSECGKFFSRVSYLTIHYRSHLEEKPYECNECGKTFNLNSAFIRHQRVHTGEKPYECYECGKFFSQKSYLTIHHRIHSGEKPYECKENP</sequence>
<name>A0A9B0T9G8_CHRAS</name>
<feature type="domain" description="C2H2-type" evidence="14">
    <location>
        <begin position="475"/>
        <end position="502"/>
    </location>
</feature>
<proteinExistence type="inferred from homology"/>
<dbReference type="SMART" id="SM00349">
    <property type="entry name" value="KRAB"/>
    <property type="match status" value="1"/>
</dbReference>
<dbReference type="FunFam" id="3.30.160.60:FF:002090">
    <property type="entry name" value="Zinc finger protein 473"/>
    <property type="match status" value="1"/>
</dbReference>
<feature type="domain" description="C2H2-type" evidence="14">
    <location>
        <begin position="419"/>
        <end position="446"/>
    </location>
</feature>
<evidence type="ECO:0000256" key="7">
    <source>
        <dbReference type="ARBA" id="ARBA00023015"/>
    </source>
</evidence>
<keyword evidence="3" id="KW-0479">Metal-binding</keyword>
<organism evidence="16 17">
    <name type="scientific">Chrysochloris asiatica</name>
    <name type="common">Cape golden mole</name>
    <dbReference type="NCBI Taxonomy" id="185453"/>
    <lineage>
        <taxon>Eukaryota</taxon>
        <taxon>Metazoa</taxon>
        <taxon>Chordata</taxon>
        <taxon>Craniata</taxon>
        <taxon>Vertebrata</taxon>
        <taxon>Euteleostomi</taxon>
        <taxon>Mammalia</taxon>
        <taxon>Eutheria</taxon>
        <taxon>Afrotheria</taxon>
        <taxon>Chrysochloridae</taxon>
        <taxon>Chrysochlorinae</taxon>
        <taxon>Chrysochloris</taxon>
    </lineage>
</organism>
<dbReference type="Proteomes" id="UP000504623">
    <property type="component" value="Unplaced"/>
</dbReference>
<dbReference type="OrthoDB" id="9411774at2759"/>
<evidence type="ECO:0000313" key="17">
    <source>
        <dbReference type="RefSeq" id="XP_006859927.1"/>
    </source>
</evidence>
<keyword evidence="16" id="KW-1185">Reference proteome</keyword>
<comment type="subcellular location">
    <subcellularLocation>
        <location evidence="1">Nucleus</location>
    </subcellularLocation>
</comment>
<dbReference type="GeneID" id="102830317"/>
<dbReference type="FunFam" id="3.30.160.60:FF:000475">
    <property type="entry name" value="zinc finger protein 32 isoform X1"/>
    <property type="match status" value="1"/>
</dbReference>
<evidence type="ECO:0000256" key="10">
    <source>
        <dbReference type="ARBA" id="ARBA00023242"/>
    </source>
</evidence>
<evidence type="ECO:0000256" key="5">
    <source>
        <dbReference type="ARBA" id="ARBA00022771"/>
    </source>
</evidence>
<dbReference type="GO" id="GO:0000977">
    <property type="term" value="F:RNA polymerase II transcription regulatory region sequence-specific DNA binding"/>
    <property type="evidence" value="ECO:0007669"/>
    <property type="project" value="TreeGrafter"/>
</dbReference>
<dbReference type="FunFam" id="3.30.160.60:FF:001354">
    <property type="entry name" value="RB-associated KRAB zinc finger protein-like"/>
    <property type="match status" value="1"/>
</dbReference>
<feature type="domain" description="C2H2-type" evidence="14">
    <location>
        <begin position="447"/>
        <end position="474"/>
    </location>
</feature>
<keyword evidence="5 11" id="KW-0863">Zinc-finger</keyword>
<evidence type="ECO:0000256" key="11">
    <source>
        <dbReference type="PROSITE-ProRule" id="PRU00042"/>
    </source>
</evidence>
<dbReference type="FunFam" id="3.30.160.60:FF:000320">
    <property type="entry name" value="Zinc finger protein 777"/>
    <property type="match status" value="1"/>
</dbReference>
<evidence type="ECO:0000256" key="12">
    <source>
        <dbReference type="SAM" id="MobiDB-lite"/>
    </source>
</evidence>
<feature type="domain" description="C2H2-type" evidence="14">
    <location>
        <begin position="559"/>
        <end position="586"/>
    </location>
</feature>
<keyword evidence="6" id="KW-0862">Zinc</keyword>
<dbReference type="Pfam" id="PF01352">
    <property type="entry name" value="KRAB"/>
    <property type="match status" value="1"/>
</dbReference>
<accession>A0A9B0T9G8</accession>
<reference evidence="17" key="1">
    <citation type="submission" date="2025-08" db="UniProtKB">
        <authorList>
            <consortium name="RefSeq"/>
        </authorList>
    </citation>
    <scope>IDENTIFICATION</scope>
    <source>
        <tissue evidence="17">Spleen</tissue>
    </source>
</reference>
<dbReference type="PROSITE" id="PS50805">
    <property type="entry name" value="KRAB"/>
    <property type="match status" value="1"/>
</dbReference>
<dbReference type="FunFam" id="3.30.160.60:FF:002343">
    <property type="entry name" value="Zinc finger protein 33A"/>
    <property type="match status" value="1"/>
</dbReference>
<evidence type="ECO:0000256" key="6">
    <source>
        <dbReference type="ARBA" id="ARBA00022833"/>
    </source>
</evidence>
<feature type="region of interest" description="Disordered" evidence="12">
    <location>
        <begin position="94"/>
        <end position="137"/>
    </location>
</feature>
<dbReference type="PROSITE" id="PS00028">
    <property type="entry name" value="ZINC_FINGER_C2H2_1"/>
    <property type="match status" value="9"/>
</dbReference>
<keyword evidence="8" id="KW-0238">DNA-binding</keyword>
<evidence type="ECO:0000256" key="13">
    <source>
        <dbReference type="SAM" id="SignalP"/>
    </source>
</evidence>
<evidence type="ECO:0000259" key="15">
    <source>
        <dbReference type="PROSITE" id="PS50805"/>
    </source>
</evidence>
<dbReference type="GO" id="GO:0008270">
    <property type="term" value="F:zinc ion binding"/>
    <property type="evidence" value="ECO:0007669"/>
    <property type="project" value="UniProtKB-KW"/>
</dbReference>
<keyword evidence="13" id="KW-0732">Signal</keyword>
<dbReference type="Gene3D" id="3.30.160.60">
    <property type="entry name" value="Classic Zinc Finger"/>
    <property type="match status" value="9"/>
</dbReference>
<feature type="domain" description="C2H2-type" evidence="14">
    <location>
        <begin position="531"/>
        <end position="558"/>
    </location>
</feature>
<keyword evidence="9" id="KW-0804">Transcription</keyword>
<evidence type="ECO:0000256" key="4">
    <source>
        <dbReference type="ARBA" id="ARBA00022737"/>
    </source>
</evidence>
<dbReference type="PANTHER" id="PTHR24381:SF455">
    <property type="entry name" value="RB-ASSOCIATED KRAB ZINC FINGER PROTEIN-RELATED"/>
    <property type="match status" value="1"/>
</dbReference>
<gene>
    <name evidence="17" type="primary">LOC102830317</name>
</gene>
<keyword evidence="4" id="KW-0677">Repeat</keyword>
<evidence type="ECO:0000256" key="3">
    <source>
        <dbReference type="ARBA" id="ARBA00022723"/>
    </source>
</evidence>
<evidence type="ECO:0000313" key="16">
    <source>
        <dbReference type="Proteomes" id="UP000504623"/>
    </source>
</evidence>
<dbReference type="SUPFAM" id="SSF57667">
    <property type="entry name" value="beta-beta-alpha zinc fingers"/>
    <property type="match status" value="5"/>
</dbReference>
<dbReference type="FunFam" id="3.30.160.60:FF:000060">
    <property type="entry name" value="zinc finger protein 436"/>
    <property type="match status" value="1"/>
</dbReference>
<dbReference type="FunFam" id="3.30.160.60:FF:002063">
    <property type="entry name" value="RB associated KRAB zinc finger"/>
    <property type="match status" value="1"/>
</dbReference>
<feature type="domain" description="C2H2-type" evidence="14">
    <location>
        <begin position="615"/>
        <end position="642"/>
    </location>
</feature>
<evidence type="ECO:0000256" key="9">
    <source>
        <dbReference type="ARBA" id="ARBA00023163"/>
    </source>
</evidence>
<dbReference type="InterPro" id="IPR013087">
    <property type="entry name" value="Znf_C2H2_type"/>
</dbReference>
<dbReference type="FunFam" id="3.30.160.60:FF:000040">
    <property type="entry name" value="RB associated KRAB zinc finger"/>
    <property type="match status" value="1"/>
</dbReference>
<dbReference type="SMART" id="SM00355">
    <property type="entry name" value="ZnF_C2H2"/>
    <property type="match status" value="9"/>
</dbReference>
<evidence type="ECO:0000256" key="8">
    <source>
        <dbReference type="ARBA" id="ARBA00023125"/>
    </source>
</evidence>
<dbReference type="GO" id="GO:0005634">
    <property type="term" value="C:nucleus"/>
    <property type="evidence" value="ECO:0007669"/>
    <property type="project" value="UniProtKB-SubCell"/>
</dbReference>
<feature type="chain" id="PRO_5039095214" evidence="13">
    <location>
        <begin position="19"/>
        <end position="677"/>
    </location>
</feature>
<feature type="domain" description="C2H2-type" evidence="14">
    <location>
        <begin position="643"/>
        <end position="670"/>
    </location>
</feature>
<dbReference type="Pfam" id="PF00096">
    <property type="entry name" value="zf-C2H2"/>
    <property type="match status" value="9"/>
</dbReference>
<dbReference type="InterPro" id="IPR036236">
    <property type="entry name" value="Znf_C2H2_sf"/>
</dbReference>
<feature type="domain" description="KRAB" evidence="15">
    <location>
        <begin position="164"/>
        <end position="235"/>
    </location>
</feature>
<evidence type="ECO:0000259" key="14">
    <source>
        <dbReference type="PROSITE" id="PS50157"/>
    </source>
</evidence>
<dbReference type="GO" id="GO:0000981">
    <property type="term" value="F:DNA-binding transcription factor activity, RNA polymerase II-specific"/>
    <property type="evidence" value="ECO:0007669"/>
    <property type="project" value="TreeGrafter"/>
</dbReference>
<evidence type="ECO:0000256" key="2">
    <source>
        <dbReference type="ARBA" id="ARBA00006991"/>
    </source>
</evidence>
<dbReference type="AlphaFoldDB" id="A0A9B0T9G8"/>
<keyword evidence="10" id="KW-0539">Nucleus</keyword>
<protein>
    <submittedName>
        <fullName evidence="17">RB-associated KRAB zinc finger protein-like</fullName>
    </submittedName>
</protein>
<dbReference type="FunFam" id="3.30.160.60:FF:002716">
    <property type="entry name" value="Zinc finger protein 212"/>
    <property type="match status" value="1"/>
</dbReference>
<dbReference type="RefSeq" id="XP_006859927.1">
    <property type="nucleotide sequence ID" value="XM_006859865.1"/>
</dbReference>
<dbReference type="InterPro" id="IPR001909">
    <property type="entry name" value="KRAB"/>
</dbReference>
<evidence type="ECO:0000256" key="1">
    <source>
        <dbReference type="ARBA" id="ARBA00004123"/>
    </source>
</evidence>
<dbReference type="Gene3D" id="6.10.140.140">
    <property type="match status" value="1"/>
</dbReference>
<feature type="domain" description="C2H2-type" evidence="14">
    <location>
        <begin position="503"/>
        <end position="530"/>
    </location>
</feature>
<keyword evidence="7" id="KW-0805">Transcription regulation</keyword>
<dbReference type="SUPFAM" id="SSF109640">
    <property type="entry name" value="KRAB domain (Kruppel-associated box)"/>
    <property type="match status" value="1"/>
</dbReference>
<comment type="similarity">
    <text evidence="2">Belongs to the krueppel C2H2-type zinc-finger protein family.</text>
</comment>